<name>A0A815JDS1_ADIRI</name>
<dbReference type="Proteomes" id="UP000663852">
    <property type="component" value="Unassembled WGS sequence"/>
</dbReference>
<keyword evidence="2" id="KW-0812">Transmembrane</keyword>
<evidence type="ECO:0000313" key="4">
    <source>
        <dbReference type="EMBL" id="CAF1392797.1"/>
    </source>
</evidence>
<reference evidence="3" key="1">
    <citation type="submission" date="2021-02" db="EMBL/GenBank/DDBJ databases">
        <authorList>
            <person name="Nowell W R."/>
        </authorList>
    </citation>
    <scope>NUCLEOTIDE SEQUENCE</scope>
</reference>
<dbReference type="EMBL" id="CAJNOJ010000297">
    <property type="protein sequence ID" value="CAF1379511.1"/>
    <property type="molecule type" value="Genomic_DNA"/>
</dbReference>
<protein>
    <submittedName>
        <fullName evidence="3">Uncharacterized protein</fullName>
    </submittedName>
</protein>
<gene>
    <name evidence="3" type="ORF">EDS130_LOCUS34843</name>
    <name evidence="4" type="ORF">XAT740_LOCUS33698</name>
</gene>
<evidence type="ECO:0000256" key="1">
    <source>
        <dbReference type="SAM" id="MobiDB-lite"/>
    </source>
</evidence>
<dbReference type="AlphaFoldDB" id="A0A815JDS1"/>
<proteinExistence type="predicted"/>
<evidence type="ECO:0000313" key="5">
    <source>
        <dbReference type="Proteomes" id="UP000663828"/>
    </source>
</evidence>
<organism evidence="3 6">
    <name type="scientific">Adineta ricciae</name>
    <name type="common">Rotifer</name>
    <dbReference type="NCBI Taxonomy" id="249248"/>
    <lineage>
        <taxon>Eukaryota</taxon>
        <taxon>Metazoa</taxon>
        <taxon>Spiralia</taxon>
        <taxon>Gnathifera</taxon>
        <taxon>Rotifera</taxon>
        <taxon>Eurotatoria</taxon>
        <taxon>Bdelloidea</taxon>
        <taxon>Adinetida</taxon>
        <taxon>Adinetidae</taxon>
        <taxon>Adineta</taxon>
    </lineage>
</organism>
<dbReference type="Proteomes" id="UP000663828">
    <property type="component" value="Unassembled WGS sequence"/>
</dbReference>
<feature type="compositionally biased region" description="Basic and acidic residues" evidence="1">
    <location>
        <begin position="1"/>
        <end position="11"/>
    </location>
</feature>
<dbReference type="EMBL" id="CAJNOR010003238">
    <property type="protein sequence ID" value="CAF1392797.1"/>
    <property type="molecule type" value="Genomic_DNA"/>
</dbReference>
<accession>A0A815JDS1</accession>
<feature type="compositionally biased region" description="Polar residues" evidence="1">
    <location>
        <begin position="12"/>
        <end position="25"/>
    </location>
</feature>
<comment type="caution">
    <text evidence="3">The sequence shown here is derived from an EMBL/GenBank/DDBJ whole genome shotgun (WGS) entry which is preliminary data.</text>
</comment>
<evidence type="ECO:0000256" key="2">
    <source>
        <dbReference type="SAM" id="Phobius"/>
    </source>
</evidence>
<sequence length="178" mass="19484">MMKRNKIEVRDSSASMDPNMTESSTIPLQTRRESIWRKKFILFIAFGIALILTTSTPVVNILLKNKDTIDTPATNITSSTSLVYTVPTTPTMNTTSEVSSVYTVATTSRSIITTLTEEHLLPSAHNYTSLKWTQNANTVAGGHGSGSELNQLSKPYGTAIADDDDHQMIYVTDHGMGI</sequence>
<feature type="transmembrane region" description="Helical" evidence="2">
    <location>
        <begin position="40"/>
        <end position="63"/>
    </location>
</feature>
<feature type="region of interest" description="Disordered" evidence="1">
    <location>
        <begin position="1"/>
        <end position="25"/>
    </location>
</feature>
<keyword evidence="5" id="KW-1185">Reference proteome</keyword>
<keyword evidence="2" id="KW-0472">Membrane</keyword>
<evidence type="ECO:0000313" key="6">
    <source>
        <dbReference type="Proteomes" id="UP000663852"/>
    </source>
</evidence>
<evidence type="ECO:0000313" key="3">
    <source>
        <dbReference type="EMBL" id="CAF1379511.1"/>
    </source>
</evidence>
<keyword evidence="2" id="KW-1133">Transmembrane helix</keyword>